<evidence type="ECO:0000313" key="2">
    <source>
        <dbReference type="EMBL" id="KAK5281515.1"/>
    </source>
</evidence>
<proteinExistence type="predicted"/>
<sequence length="223" mass="24978">KARRSQGGALRLRQGPGRPALRSGRLRRVGRAPPRRVPAARRARLVRAELPVRADAQRHLLQPVAVPVVAEGNRLPAPLLPPDRLLLLVLPVQPPRRQRGPPPRPHRGRLRAADGAHRAARQEVRRHRLGRHGAGSGGAHDQVLRRRRRARLRAPQLDAVRRAGVRGRRELRRVLQQDGHQQGIRPGSDAIQRLHGPALRRPRHARHARPRPSGRRPAAPARL</sequence>
<feature type="compositionally biased region" description="Basic residues" evidence="1">
    <location>
        <begin position="24"/>
        <end position="40"/>
    </location>
</feature>
<protein>
    <submittedName>
        <fullName evidence="2">Uncharacterized protein</fullName>
    </submittedName>
</protein>
<feature type="compositionally biased region" description="Basic residues" evidence="1">
    <location>
        <begin position="198"/>
        <end position="214"/>
    </location>
</feature>
<feature type="non-terminal residue" evidence="2">
    <location>
        <position position="1"/>
    </location>
</feature>
<feature type="non-terminal residue" evidence="2">
    <location>
        <position position="223"/>
    </location>
</feature>
<gene>
    <name evidence="2" type="ORF">LTR16_006242</name>
</gene>
<feature type="compositionally biased region" description="Basic and acidic residues" evidence="1">
    <location>
        <begin position="111"/>
        <end position="123"/>
    </location>
</feature>
<evidence type="ECO:0000256" key="1">
    <source>
        <dbReference type="SAM" id="MobiDB-lite"/>
    </source>
</evidence>
<organism evidence="2 3">
    <name type="scientific">Cryomyces antarcticus</name>
    <dbReference type="NCBI Taxonomy" id="329879"/>
    <lineage>
        <taxon>Eukaryota</taxon>
        <taxon>Fungi</taxon>
        <taxon>Dikarya</taxon>
        <taxon>Ascomycota</taxon>
        <taxon>Pezizomycotina</taxon>
        <taxon>Dothideomycetes</taxon>
        <taxon>Dothideomycetes incertae sedis</taxon>
        <taxon>Cryomyces</taxon>
    </lineage>
</organism>
<accession>A0ABR0M6N1</accession>
<dbReference type="EMBL" id="JAVRRA010001139">
    <property type="protein sequence ID" value="KAK5281515.1"/>
    <property type="molecule type" value="Genomic_DNA"/>
</dbReference>
<keyword evidence="3" id="KW-1185">Reference proteome</keyword>
<feature type="compositionally biased region" description="Basic residues" evidence="1">
    <location>
        <begin position="96"/>
        <end position="110"/>
    </location>
</feature>
<feature type="region of interest" description="Disordered" evidence="1">
    <location>
        <begin position="175"/>
        <end position="223"/>
    </location>
</feature>
<feature type="region of interest" description="Disordered" evidence="1">
    <location>
        <begin position="93"/>
        <end position="144"/>
    </location>
</feature>
<reference evidence="2 3" key="1">
    <citation type="submission" date="2023-08" db="EMBL/GenBank/DDBJ databases">
        <title>Black Yeasts Isolated from many extreme environments.</title>
        <authorList>
            <person name="Coleine C."/>
            <person name="Stajich J.E."/>
            <person name="Selbmann L."/>
        </authorList>
    </citation>
    <scope>NUCLEOTIDE SEQUENCE [LARGE SCALE GENOMIC DNA]</scope>
    <source>
        <strain evidence="2 3">CCFEE 536</strain>
    </source>
</reference>
<evidence type="ECO:0000313" key="3">
    <source>
        <dbReference type="Proteomes" id="UP001357485"/>
    </source>
</evidence>
<feature type="region of interest" description="Disordered" evidence="1">
    <location>
        <begin position="1"/>
        <end position="40"/>
    </location>
</feature>
<comment type="caution">
    <text evidence="2">The sequence shown here is derived from an EMBL/GenBank/DDBJ whole genome shotgun (WGS) entry which is preliminary data.</text>
</comment>
<name>A0ABR0M6N1_9PEZI</name>
<dbReference type="Proteomes" id="UP001357485">
    <property type="component" value="Unassembled WGS sequence"/>
</dbReference>